<evidence type="ECO:0000313" key="2">
    <source>
        <dbReference type="EMBL" id="OUM71674.1"/>
    </source>
</evidence>
<feature type="transmembrane region" description="Helical" evidence="1">
    <location>
        <begin position="50"/>
        <end position="71"/>
    </location>
</feature>
<dbReference type="PROSITE" id="PS51257">
    <property type="entry name" value="PROKAR_LIPOPROTEIN"/>
    <property type="match status" value="1"/>
</dbReference>
<evidence type="ECO:0008006" key="4">
    <source>
        <dbReference type="Google" id="ProtNLM"/>
    </source>
</evidence>
<feature type="transmembrane region" description="Helical" evidence="1">
    <location>
        <begin position="77"/>
        <end position="99"/>
    </location>
</feature>
<evidence type="ECO:0000256" key="1">
    <source>
        <dbReference type="SAM" id="Phobius"/>
    </source>
</evidence>
<dbReference type="Pfam" id="PF11086">
    <property type="entry name" value="DUF2878"/>
    <property type="match status" value="1"/>
</dbReference>
<proteinExistence type="predicted"/>
<name>A0A1Y3P4G5_9PSED</name>
<keyword evidence="1" id="KW-0472">Membrane</keyword>
<dbReference type="InterPro" id="IPR021306">
    <property type="entry name" value="DUF2878"/>
</dbReference>
<keyword evidence="1" id="KW-1133">Transmembrane helix</keyword>
<protein>
    <recommendedName>
        <fullName evidence="4">DUF2878 domain-containing protein</fullName>
    </recommendedName>
</protein>
<feature type="transmembrane region" description="Helical" evidence="1">
    <location>
        <begin position="136"/>
        <end position="157"/>
    </location>
</feature>
<keyword evidence="3" id="KW-1185">Reference proteome</keyword>
<comment type="caution">
    <text evidence="2">The sequence shown here is derived from an EMBL/GenBank/DDBJ whole genome shotgun (WGS) entry which is preliminary data.</text>
</comment>
<reference evidence="2 3" key="1">
    <citation type="journal article" date="2017" name="Syst. Appl. Microbiol.">
        <title>Pseudomonas caspiana sp. nov., a citrus pathogen in the Pseudomonas syringae phylogenetic group.</title>
        <authorList>
            <person name="Busquets A."/>
            <person name="Gomila M."/>
            <person name="Beiki F."/>
            <person name="Mulet M."/>
            <person name="Rahimian H."/>
            <person name="Garcia-Valdes E."/>
            <person name="Lalucat J."/>
        </authorList>
    </citation>
    <scope>NUCLEOTIDE SEQUENCE [LARGE SCALE GENOMIC DNA]</scope>
    <source>
        <strain evidence="2 3">FBF102</strain>
    </source>
</reference>
<dbReference type="EMBL" id="LOHF01000024">
    <property type="protein sequence ID" value="OUM71674.1"/>
    <property type="molecule type" value="Genomic_DNA"/>
</dbReference>
<keyword evidence="1" id="KW-0812">Transmembrane</keyword>
<feature type="transmembrane region" description="Helical" evidence="1">
    <location>
        <begin position="106"/>
        <end position="124"/>
    </location>
</feature>
<organism evidence="2 3">
    <name type="scientific">Pseudomonas caspiana</name>
    <dbReference type="NCBI Taxonomy" id="1451454"/>
    <lineage>
        <taxon>Bacteria</taxon>
        <taxon>Pseudomonadati</taxon>
        <taxon>Pseudomonadota</taxon>
        <taxon>Gammaproteobacteria</taxon>
        <taxon>Pseudomonadales</taxon>
        <taxon>Pseudomonadaceae</taxon>
        <taxon>Pseudomonas</taxon>
    </lineage>
</organism>
<gene>
    <name evidence="2" type="ORF">AUC60_22205</name>
</gene>
<dbReference type="AlphaFoldDB" id="A0A1Y3P4G5"/>
<dbReference type="OrthoDB" id="21939at2"/>
<evidence type="ECO:0000313" key="3">
    <source>
        <dbReference type="Proteomes" id="UP000195440"/>
    </source>
</evidence>
<accession>A0A1Y3P4G5</accession>
<dbReference type="RefSeq" id="WP_087272944.1">
    <property type="nucleotide sequence ID" value="NZ_JBJGBV010000010.1"/>
</dbReference>
<feature type="transmembrane region" description="Helical" evidence="1">
    <location>
        <begin position="25"/>
        <end position="43"/>
    </location>
</feature>
<sequence>MLKQIANAVLFQAGWFACVLGGNSYWLLIPIAVLLIHLLWISSWAAEGKLLLWITALGTVLDSALMLLGVFDFGSQGLLIPLWLILLWAVLGTTLRHCLAWTAKPLWRASLLGAIGGPMSYYAGSQLAGVQLPLGLWLSMSLLAVLWAAVFALLQWLSARLLAGQSVNTPASR</sequence>
<dbReference type="Proteomes" id="UP000195440">
    <property type="component" value="Unassembled WGS sequence"/>
</dbReference>